<dbReference type="EC" id="4.1.1.65" evidence="12"/>
<keyword evidence="2 12" id="KW-1003">Cell membrane</keyword>
<comment type="subcellular location">
    <subcellularLocation>
        <location evidence="12">Cell membrane</location>
        <topology evidence="12">Peripheral membrane protein</topology>
    </subcellularLocation>
</comment>
<keyword evidence="9 12" id="KW-0456">Lyase</keyword>
<keyword evidence="5 12" id="KW-0443">Lipid metabolism</keyword>
<keyword evidence="7 12" id="KW-0865">Zymogen</keyword>
<evidence type="ECO:0000256" key="5">
    <source>
        <dbReference type="ARBA" id="ARBA00023098"/>
    </source>
</evidence>
<feature type="active site" description="Charge relay system; for autoendoproteolytic cleavage activity" evidence="12">
    <location>
        <position position="364"/>
    </location>
</feature>
<organism evidence="13">
    <name type="scientific">Candidatus Kentrum sp. LFY</name>
    <dbReference type="NCBI Taxonomy" id="2126342"/>
    <lineage>
        <taxon>Bacteria</taxon>
        <taxon>Pseudomonadati</taxon>
        <taxon>Pseudomonadota</taxon>
        <taxon>Gammaproteobacteria</taxon>
        <taxon>Candidatus Kentrum</taxon>
    </lineage>
</organism>
<dbReference type="InterPro" id="IPR033177">
    <property type="entry name" value="PSD-B"/>
</dbReference>
<keyword evidence="11 12" id="KW-0670">Pyruvate</keyword>
<dbReference type="HAMAP" id="MF_00662">
    <property type="entry name" value="PS_decarb_PSD_B_type1"/>
    <property type="match status" value="1"/>
</dbReference>
<feature type="modified residue" description="Pyruvic acid (Ser); by autocatalysis" evidence="12">
    <location>
        <position position="364"/>
    </location>
</feature>
<comment type="pathway">
    <text evidence="12">Phospholipid metabolism; phosphatidylethanolamine biosynthesis; phosphatidylethanolamine from CDP-diacylglycerol: step 2/2.</text>
</comment>
<dbReference type="PANTHER" id="PTHR10067">
    <property type="entry name" value="PHOSPHATIDYLSERINE DECARBOXYLASE"/>
    <property type="match status" value="1"/>
</dbReference>
<evidence type="ECO:0000256" key="11">
    <source>
        <dbReference type="ARBA" id="ARBA00023317"/>
    </source>
</evidence>
<protein>
    <recommendedName>
        <fullName evidence="12">Phosphatidylserine decarboxylase proenzyme</fullName>
        <ecNumber evidence="12">4.1.1.65</ecNumber>
    </recommendedName>
    <component>
        <recommendedName>
            <fullName evidence="12">Phosphatidylserine decarboxylase alpha chain</fullName>
        </recommendedName>
    </component>
    <component>
        <recommendedName>
            <fullName evidence="12">Phosphatidylserine decarboxylase beta chain</fullName>
        </recommendedName>
    </component>
</protein>
<dbReference type="NCBIfam" id="TIGR00163">
    <property type="entry name" value="PS_decarb"/>
    <property type="match status" value="1"/>
</dbReference>
<sequence length="397" mass="43445">MPPCVFYCSGIGKTKDPDARACTHPASVLARSVDLSISGSSSQMRPTLRNAGFALPMPGHALSVRAQASPACSSRPIDISAIFRGHPLNDVTQPPAESSRHPASFLDYIKAIPQYSYPHHLPSTLMRGITRIRSPRIKNWQIRWFIRQYGVDMGEALEPDPMSYGDFNAFFTRALAPDARPAPPGEQHVASPVDGQISAFGSIDDIDGGGIVQAKGHRYGVTELLSGGALDTETFAAPFRGGQFITIYLSPKDYHRVHMPIAGRPQGIRYIPGRLFSVNPATTRVIPRLFTRNERVAMVFDTANGPLALVMVGAIFVGGIETVWAGTIMPSYRQPVSIWRYDQLRHPELVFRQGQEIARFNMGSTVILLFPPNSVHWTPSLRSGTPLRMGASIGMLA</sequence>
<feature type="chain" id="PRO_5023448981" description="Phosphatidylserine decarboxylase alpha chain" evidence="12">
    <location>
        <begin position="364"/>
        <end position="397"/>
    </location>
</feature>
<feature type="site" description="Cleavage (non-hydrolytic); by autocatalysis" evidence="12">
    <location>
        <begin position="363"/>
        <end position="364"/>
    </location>
</feature>
<keyword evidence="4 12" id="KW-0210">Decarboxylase</keyword>
<reference evidence="13" key="1">
    <citation type="submission" date="2019-02" db="EMBL/GenBank/DDBJ databases">
        <authorList>
            <person name="Gruber-Vodicka R. H."/>
            <person name="Seah K. B. B."/>
        </authorList>
    </citation>
    <scope>NUCLEOTIDE SEQUENCE</scope>
    <source>
        <strain evidence="13">BECK_M6</strain>
    </source>
</reference>
<evidence type="ECO:0000256" key="2">
    <source>
        <dbReference type="ARBA" id="ARBA00022475"/>
    </source>
</evidence>
<dbReference type="GO" id="GO:0004609">
    <property type="term" value="F:phosphatidylserine decarboxylase activity"/>
    <property type="evidence" value="ECO:0007669"/>
    <property type="project" value="UniProtKB-UniRule"/>
</dbReference>
<evidence type="ECO:0000256" key="4">
    <source>
        <dbReference type="ARBA" id="ARBA00022793"/>
    </source>
</evidence>
<evidence type="ECO:0000313" key="13">
    <source>
        <dbReference type="EMBL" id="VFJ92762.1"/>
    </source>
</evidence>
<feature type="active site" description="Schiff-base intermediate with substrate; via pyruvic acid; for decarboxylase activity" evidence="12">
    <location>
        <position position="364"/>
    </location>
</feature>
<feature type="active site" description="Charge relay system; for autoendoproteolytic cleavage activity" evidence="12">
    <location>
        <position position="194"/>
    </location>
</feature>
<comment type="subunit">
    <text evidence="12">Heterodimer of a large membrane-associated beta subunit and a small pyruvoyl-containing alpha subunit.</text>
</comment>
<dbReference type="GO" id="GO:0006646">
    <property type="term" value="P:phosphatidylethanolamine biosynthetic process"/>
    <property type="evidence" value="ECO:0007669"/>
    <property type="project" value="UniProtKB-UniRule"/>
</dbReference>
<dbReference type="Pfam" id="PF02666">
    <property type="entry name" value="PS_Dcarbxylase"/>
    <property type="match status" value="1"/>
</dbReference>
<dbReference type="UniPathway" id="UPA00558">
    <property type="reaction ID" value="UER00616"/>
</dbReference>
<accession>A0A450UJM6</accession>
<keyword evidence="3 12" id="KW-0444">Lipid biosynthesis</keyword>
<keyword evidence="10 12" id="KW-1208">Phospholipid metabolism</keyword>
<evidence type="ECO:0000256" key="3">
    <source>
        <dbReference type="ARBA" id="ARBA00022516"/>
    </source>
</evidence>
<feature type="chain" id="PRO_5023448979" description="Phosphatidylserine decarboxylase beta chain" evidence="12">
    <location>
        <begin position="1"/>
        <end position="363"/>
    </location>
</feature>
<evidence type="ECO:0000256" key="12">
    <source>
        <dbReference type="HAMAP-Rule" id="MF_00662"/>
    </source>
</evidence>
<dbReference type="InterPro" id="IPR033178">
    <property type="entry name" value="PSD_type1_pro"/>
</dbReference>
<dbReference type="PANTHER" id="PTHR10067:SF6">
    <property type="entry name" value="PHOSPHATIDYLSERINE DECARBOXYLASE PROENZYME, MITOCHONDRIAL"/>
    <property type="match status" value="1"/>
</dbReference>
<evidence type="ECO:0000256" key="8">
    <source>
        <dbReference type="ARBA" id="ARBA00023209"/>
    </source>
</evidence>
<proteinExistence type="inferred from homology"/>
<comment type="cofactor">
    <cofactor evidence="12">
        <name>pyruvate</name>
        <dbReference type="ChEBI" id="CHEBI:15361"/>
    </cofactor>
    <text evidence="12">Binds 1 pyruvoyl group covalently per subunit.</text>
</comment>
<dbReference type="EMBL" id="CAADFH010000026">
    <property type="protein sequence ID" value="VFJ92762.1"/>
    <property type="molecule type" value="Genomic_DNA"/>
</dbReference>
<comment type="function">
    <text evidence="12">Catalyzes the formation of phosphatidylethanolamine (PtdEtn) from phosphatidylserine (PtdSer).</text>
</comment>
<name>A0A450UJM6_9GAMM</name>
<gene>
    <name evidence="12" type="primary">psd</name>
    <name evidence="13" type="ORF">BECKLFY1418A_GA0070994_102613</name>
</gene>
<comment type="PTM">
    <text evidence="12">Is synthesized initially as an inactive proenzyme. Formation of the active enzyme involves a self-maturation process in which the active site pyruvoyl group is generated from an internal serine residue via an autocatalytic post-translational modification. Two non-identical subunits are generated from the proenzyme in this reaction, and the pyruvate is formed at the N-terminus of the alpha chain, which is derived from the carboxyl end of the proenzyme. The autoendoproteolytic cleavage occurs by a canonical serine protease mechanism, in which the side chain hydroxyl group of the serine supplies its oxygen atom to form the C-terminus of the beta chain, while the remainder of the serine residue undergoes an oxidative deamination to produce ammonia and the pyruvoyl prosthetic group on the alpha chain. During this reaction, the Ser that is part of the protease active site of the proenzyme becomes the pyruvoyl prosthetic group, which constitutes an essential element of the active site of the mature decarboxylase.</text>
</comment>
<dbReference type="AlphaFoldDB" id="A0A450UJM6"/>
<evidence type="ECO:0000256" key="7">
    <source>
        <dbReference type="ARBA" id="ARBA00023145"/>
    </source>
</evidence>
<comment type="catalytic activity">
    <reaction evidence="12">
        <text>a 1,2-diacyl-sn-glycero-3-phospho-L-serine + H(+) = a 1,2-diacyl-sn-glycero-3-phosphoethanolamine + CO2</text>
        <dbReference type="Rhea" id="RHEA:20828"/>
        <dbReference type="ChEBI" id="CHEBI:15378"/>
        <dbReference type="ChEBI" id="CHEBI:16526"/>
        <dbReference type="ChEBI" id="CHEBI:57262"/>
        <dbReference type="ChEBI" id="CHEBI:64612"/>
        <dbReference type="EC" id="4.1.1.65"/>
    </reaction>
</comment>
<feature type="active site" description="Charge relay system; for autoendoproteolytic cleavage activity" evidence="12">
    <location>
        <position position="258"/>
    </location>
</feature>
<comment type="similarity">
    <text evidence="12">Belongs to the phosphatidylserine decarboxylase family. PSD-B subfamily. Prokaryotic type I sub-subfamily.</text>
</comment>
<evidence type="ECO:0000256" key="10">
    <source>
        <dbReference type="ARBA" id="ARBA00023264"/>
    </source>
</evidence>
<keyword evidence="8 12" id="KW-0594">Phospholipid biosynthesis</keyword>
<keyword evidence="6 12" id="KW-0472">Membrane</keyword>
<dbReference type="InterPro" id="IPR003817">
    <property type="entry name" value="PS_Dcarbxylase"/>
</dbReference>
<comment type="pathway">
    <text evidence="1">Lipid metabolism.</text>
</comment>
<evidence type="ECO:0000256" key="6">
    <source>
        <dbReference type="ARBA" id="ARBA00023136"/>
    </source>
</evidence>
<evidence type="ECO:0000256" key="9">
    <source>
        <dbReference type="ARBA" id="ARBA00023239"/>
    </source>
</evidence>
<dbReference type="GO" id="GO:0005886">
    <property type="term" value="C:plasma membrane"/>
    <property type="evidence" value="ECO:0007669"/>
    <property type="project" value="UniProtKB-SubCell"/>
</dbReference>
<evidence type="ECO:0000256" key="1">
    <source>
        <dbReference type="ARBA" id="ARBA00005189"/>
    </source>
</evidence>